<dbReference type="EMBL" id="QUAJ01000001">
    <property type="protein sequence ID" value="REI43284.1"/>
    <property type="molecule type" value="Genomic_DNA"/>
</dbReference>
<evidence type="ECO:0000313" key="3">
    <source>
        <dbReference type="Proteomes" id="UP000263486"/>
    </source>
</evidence>
<feature type="transmembrane region" description="Helical" evidence="1">
    <location>
        <begin position="80"/>
        <end position="99"/>
    </location>
</feature>
<dbReference type="RefSeq" id="WP_114641003.1">
    <property type="nucleotide sequence ID" value="NZ_JAACIO010000001.1"/>
</dbReference>
<keyword evidence="3" id="KW-1185">Reference proteome</keyword>
<feature type="transmembrane region" description="Helical" evidence="1">
    <location>
        <begin position="23"/>
        <end position="44"/>
    </location>
</feature>
<protein>
    <submittedName>
        <fullName evidence="2">DUF805 domain-containing protein</fullName>
    </submittedName>
</protein>
<gene>
    <name evidence="2" type="ORF">DYH56_01115</name>
</gene>
<name>A0ABX9KLD0_9FUSO</name>
<dbReference type="PANTHER" id="PTHR34980:SF2">
    <property type="entry name" value="INNER MEMBRANE PROTEIN YHAH-RELATED"/>
    <property type="match status" value="1"/>
</dbReference>
<reference evidence="2 3" key="1">
    <citation type="submission" date="2018-08" db="EMBL/GenBank/DDBJ databases">
        <title>Draft genome sequence of Psychrilyobacter sp. strain SD5 isolated from Black Sea water.</title>
        <authorList>
            <person name="Yadav S."/>
            <person name="Villanueva L."/>
            <person name="Damste J.S.S."/>
        </authorList>
    </citation>
    <scope>NUCLEOTIDE SEQUENCE [LARGE SCALE GENOMIC DNA]</scope>
    <source>
        <strain evidence="2 3">SD5</strain>
    </source>
</reference>
<proteinExistence type="predicted"/>
<keyword evidence="1" id="KW-1133">Transmembrane helix</keyword>
<keyword evidence="1" id="KW-0472">Membrane</keyword>
<keyword evidence="1" id="KW-0812">Transmembrane</keyword>
<sequence length="118" mass="13831">MNYYLKVLRQWKDFDGRSDRREYWMFVLVNFAISMALLTIDQLISPGNEVLSGIYSLFIFIPGIAVTIRRLHDIGKSGWMQLVILIPLIGWIWFLVLMVNEGEAGRNQYGESLRQTRF</sequence>
<evidence type="ECO:0000256" key="1">
    <source>
        <dbReference type="SAM" id="Phobius"/>
    </source>
</evidence>
<feature type="transmembrane region" description="Helical" evidence="1">
    <location>
        <begin position="50"/>
        <end position="68"/>
    </location>
</feature>
<dbReference type="InterPro" id="IPR008523">
    <property type="entry name" value="DUF805"/>
</dbReference>
<dbReference type="Proteomes" id="UP000263486">
    <property type="component" value="Unassembled WGS sequence"/>
</dbReference>
<dbReference type="Pfam" id="PF05656">
    <property type="entry name" value="DUF805"/>
    <property type="match status" value="1"/>
</dbReference>
<comment type="caution">
    <text evidence="2">The sequence shown here is derived from an EMBL/GenBank/DDBJ whole genome shotgun (WGS) entry which is preliminary data.</text>
</comment>
<organism evidence="2 3">
    <name type="scientific">Psychrilyobacter piezotolerans</name>
    <dbReference type="NCBI Taxonomy" id="2293438"/>
    <lineage>
        <taxon>Bacteria</taxon>
        <taxon>Fusobacteriati</taxon>
        <taxon>Fusobacteriota</taxon>
        <taxon>Fusobacteriia</taxon>
        <taxon>Fusobacteriales</taxon>
        <taxon>Fusobacteriaceae</taxon>
        <taxon>Psychrilyobacter</taxon>
    </lineage>
</organism>
<dbReference type="PANTHER" id="PTHR34980">
    <property type="entry name" value="INNER MEMBRANE PROTEIN-RELATED-RELATED"/>
    <property type="match status" value="1"/>
</dbReference>
<evidence type="ECO:0000313" key="2">
    <source>
        <dbReference type="EMBL" id="REI43284.1"/>
    </source>
</evidence>
<accession>A0ABX9KLD0</accession>